<reference evidence="1" key="1">
    <citation type="journal article" date="2023" name="IScience">
        <title>Live-bearing cockroach genome reveals convergent evolutionary mechanisms linked to viviparity in insects and beyond.</title>
        <authorList>
            <person name="Fouks B."/>
            <person name="Harrison M.C."/>
            <person name="Mikhailova A.A."/>
            <person name="Marchal E."/>
            <person name="English S."/>
            <person name="Carruthers M."/>
            <person name="Jennings E.C."/>
            <person name="Chiamaka E.L."/>
            <person name="Frigard R.A."/>
            <person name="Pippel M."/>
            <person name="Attardo G.M."/>
            <person name="Benoit J.B."/>
            <person name="Bornberg-Bauer E."/>
            <person name="Tobe S.S."/>
        </authorList>
    </citation>
    <scope>NUCLEOTIDE SEQUENCE</scope>
    <source>
        <strain evidence="1">Stay&amp;Tobe</strain>
    </source>
</reference>
<gene>
    <name evidence="1" type="ORF">L9F63_017848</name>
</gene>
<protein>
    <submittedName>
        <fullName evidence="1">Uncharacterized protein</fullName>
    </submittedName>
</protein>
<feature type="non-terminal residue" evidence="1">
    <location>
        <position position="1"/>
    </location>
</feature>
<dbReference type="EMBL" id="JASPKZ010005300">
    <property type="protein sequence ID" value="KAJ9588861.1"/>
    <property type="molecule type" value="Genomic_DNA"/>
</dbReference>
<sequence length="69" mass="8103">IWLKDDKIKKKARGSKREFRRPYGSEIKREGTLVENVVRDRNPVGMEDGTEQLWEAARDTRFGLPEQSQ</sequence>
<dbReference type="AlphaFoldDB" id="A0AAD7ZY81"/>
<accession>A0AAD7ZY81</accession>
<comment type="caution">
    <text evidence="1">The sequence shown here is derived from an EMBL/GenBank/DDBJ whole genome shotgun (WGS) entry which is preliminary data.</text>
</comment>
<organism evidence="1 2">
    <name type="scientific">Diploptera punctata</name>
    <name type="common">Pacific beetle cockroach</name>
    <dbReference type="NCBI Taxonomy" id="6984"/>
    <lineage>
        <taxon>Eukaryota</taxon>
        <taxon>Metazoa</taxon>
        <taxon>Ecdysozoa</taxon>
        <taxon>Arthropoda</taxon>
        <taxon>Hexapoda</taxon>
        <taxon>Insecta</taxon>
        <taxon>Pterygota</taxon>
        <taxon>Neoptera</taxon>
        <taxon>Polyneoptera</taxon>
        <taxon>Dictyoptera</taxon>
        <taxon>Blattodea</taxon>
        <taxon>Blaberoidea</taxon>
        <taxon>Blaberidae</taxon>
        <taxon>Diplopterinae</taxon>
        <taxon>Diploptera</taxon>
    </lineage>
</organism>
<evidence type="ECO:0000313" key="2">
    <source>
        <dbReference type="Proteomes" id="UP001233999"/>
    </source>
</evidence>
<evidence type="ECO:0000313" key="1">
    <source>
        <dbReference type="EMBL" id="KAJ9588861.1"/>
    </source>
</evidence>
<name>A0AAD7ZY81_DIPPU</name>
<proteinExistence type="predicted"/>
<keyword evidence="2" id="KW-1185">Reference proteome</keyword>
<reference evidence="1" key="2">
    <citation type="submission" date="2023-05" db="EMBL/GenBank/DDBJ databases">
        <authorList>
            <person name="Fouks B."/>
        </authorList>
    </citation>
    <scope>NUCLEOTIDE SEQUENCE</scope>
    <source>
        <strain evidence="1">Stay&amp;Tobe</strain>
        <tissue evidence="1">Testes</tissue>
    </source>
</reference>
<dbReference type="Proteomes" id="UP001233999">
    <property type="component" value="Unassembled WGS sequence"/>
</dbReference>
<feature type="non-terminal residue" evidence="1">
    <location>
        <position position="69"/>
    </location>
</feature>